<dbReference type="EMBL" id="CAJVPT010004677">
    <property type="protein sequence ID" value="CAG8510829.1"/>
    <property type="molecule type" value="Genomic_DNA"/>
</dbReference>
<evidence type="ECO:0000313" key="1">
    <source>
        <dbReference type="EMBL" id="CAG8510829.1"/>
    </source>
</evidence>
<dbReference type="Proteomes" id="UP000789525">
    <property type="component" value="Unassembled WGS sequence"/>
</dbReference>
<sequence>MTFFASIDIPSLLILILIAYVSHYYYKYFTRESPLPGPIPLPLVGNIFTIFGDISIWPLELQAKYGDMFEIYMGSKRKIWLCNEELTQKIFSPTINGNFHNRLNEDSDLREIGVLNTGLAFNIDYEHWAYIRKFYSKAIFSPAFMRQALTSTQTSFQKMEDYWMKLEEGTVLDFSEWMRSLFSEITFLLTTRKSLHTLTNYYNKISHNKDKEVSDIVLKENEYVSKCASEFASAVVWFLIIPRIVRNLPGISQRTKKYKEQVKWLRSNLLKIVKARREEIERTPESEQLTPDLLTMFLTVNTSRDFTKGIADDINSRPMTDEEIAPIFMEISSAGTTSLTNSICYLFYTISKYPNVKQRIIEELDVVFGKDPNSQITYEGINKLYYCDAVYKEVGRISSITPFINKKNKVPEQIGDYVFPENTEFFINFRAIRKNKSNWKDPELFNPDRFMDESHPDYKKDVYIFGGGVRKCPGRNLAKLQLKATLALFFRKYDIELVNKEAPLKFSKSLLKQCIGFEVKIKKRDY</sequence>
<accession>A0ACA9L4P7</accession>
<organism evidence="1 2">
    <name type="scientific">Acaulospora colombiana</name>
    <dbReference type="NCBI Taxonomy" id="27376"/>
    <lineage>
        <taxon>Eukaryota</taxon>
        <taxon>Fungi</taxon>
        <taxon>Fungi incertae sedis</taxon>
        <taxon>Mucoromycota</taxon>
        <taxon>Glomeromycotina</taxon>
        <taxon>Glomeromycetes</taxon>
        <taxon>Diversisporales</taxon>
        <taxon>Acaulosporaceae</taxon>
        <taxon>Acaulospora</taxon>
    </lineage>
</organism>
<protein>
    <submittedName>
        <fullName evidence="1">16036_t:CDS:1</fullName>
    </submittedName>
</protein>
<name>A0ACA9L4P7_9GLOM</name>
<reference evidence="1" key="1">
    <citation type="submission" date="2021-06" db="EMBL/GenBank/DDBJ databases">
        <authorList>
            <person name="Kallberg Y."/>
            <person name="Tangrot J."/>
            <person name="Rosling A."/>
        </authorList>
    </citation>
    <scope>NUCLEOTIDE SEQUENCE</scope>
    <source>
        <strain evidence="1">CL356</strain>
    </source>
</reference>
<gene>
    <name evidence="1" type="ORF">ACOLOM_LOCUS3210</name>
</gene>
<comment type="caution">
    <text evidence="1">The sequence shown here is derived from an EMBL/GenBank/DDBJ whole genome shotgun (WGS) entry which is preliminary data.</text>
</comment>
<evidence type="ECO:0000313" key="2">
    <source>
        <dbReference type="Proteomes" id="UP000789525"/>
    </source>
</evidence>
<proteinExistence type="predicted"/>
<keyword evidence="2" id="KW-1185">Reference proteome</keyword>